<name>A0A830ED10_9CREN</name>
<dbReference type="EMBL" id="BMNM01000001">
    <property type="protein sequence ID" value="GGI70714.1"/>
    <property type="molecule type" value="Genomic_DNA"/>
</dbReference>
<dbReference type="Pfam" id="PF04998">
    <property type="entry name" value="RNA_pol_Rpb1_5"/>
    <property type="match status" value="1"/>
</dbReference>
<keyword evidence="6 8" id="KW-0804">Transcription</keyword>
<keyword evidence="2 8" id="KW-0963">Cytoplasm</keyword>
<comment type="catalytic activity">
    <reaction evidence="7 8">
        <text>RNA(n) + a ribonucleoside 5'-triphosphate = RNA(n+1) + diphosphate</text>
        <dbReference type="Rhea" id="RHEA:21248"/>
        <dbReference type="Rhea" id="RHEA-COMP:14527"/>
        <dbReference type="Rhea" id="RHEA-COMP:17342"/>
        <dbReference type="ChEBI" id="CHEBI:33019"/>
        <dbReference type="ChEBI" id="CHEBI:61557"/>
        <dbReference type="ChEBI" id="CHEBI:140395"/>
        <dbReference type="EC" id="2.7.7.6"/>
    </reaction>
</comment>
<reference evidence="11" key="2">
    <citation type="submission" date="2020-09" db="EMBL/GenBank/DDBJ databases">
        <authorList>
            <person name="Sun Q."/>
            <person name="Ohkuma M."/>
        </authorList>
    </citation>
    <scope>NUCLEOTIDE SEQUENCE</scope>
    <source>
        <strain evidence="11">JCM 11219</strain>
    </source>
</reference>
<evidence type="ECO:0000313" key="13">
    <source>
        <dbReference type="Proteomes" id="UP001060771"/>
    </source>
</evidence>
<protein>
    <recommendedName>
        <fullName evidence="8">DNA-directed RNA polymerase subunit Rpo1C</fullName>
        <ecNumber evidence="8">2.7.7.6</ecNumber>
    </recommendedName>
    <alternativeName>
        <fullName evidence="8">DNA-directed RNA polymerase subunit A''</fullName>
    </alternativeName>
</protein>
<dbReference type="AlphaFoldDB" id="A0A830ED10"/>
<evidence type="ECO:0000256" key="3">
    <source>
        <dbReference type="ARBA" id="ARBA00022679"/>
    </source>
</evidence>
<dbReference type="Proteomes" id="UP000657075">
    <property type="component" value="Unassembled WGS sequence"/>
</dbReference>
<evidence type="ECO:0000313" key="12">
    <source>
        <dbReference type="Proteomes" id="UP000657075"/>
    </source>
</evidence>
<accession>A0A830ED10</accession>
<comment type="function">
    <text evidence="8">DNA-dependent RNA polymerase (RNAP) catalyzes the transcription of DNA into RNA using the four ribonucleoside triphosphates as substrates. Forms part of the jaw domain.</text>
</comment>
<dbReference type="GO" id="GO:0003677">
    <property type="term" value="F:DNA binding"/>
    <property type="evidence" value="ECO:0007669"/>
    <property type="project" value="UniProtKB-UniRule"/>
</dbReference>
<dbReference type="Gene3D" id="1.10.150.390">
    <property type="match status" value="1"/>
</dbReference>
<comment type="similarity">
    <text evidence="8">Belongs to the RNA polymerase beta' chain family.</text>
</comment>
<keyword evidence="13" id="KW-1185">Reference proteome</keyword>
<dbReference type="InterPro" id="IPR045867">
    <property type="entry name" value="DNA-dir_RpoC_beta_prime"/>
</dbReference>
<feature type="domain" description="RNA polymerase Rpb1" evidence="9">
    <location>
        <begin position="47"/>
        <end position="337"/>
    </location>
</feature>
<dbReference type="GO" id="GO:0003899">
    <property type="term" value="F:DNA-directed RNA polymerase activity"/>
    <property type="evidence" value="ECO:0007669"/>
    <property type="project" value="UniProtKB-UniRule"/>
</dbReference>
<keyword evidence="5 8" id="KW-0238">DNA-binding</keyword>
<keyword evidence="4 8" id="KW-0548">Nucleotidyltransferase</keyword>
<comment type="subunit">
    <text evidence="8">Part of the RNA polymerase complex.</text>
</comment>
<gene>
    <name evidence="8" type="primary">rpo1C</name>
    <name evidence="8" type="synonym">rpoA2</name>
    <name evidence="11" type="ORF">GCM10007112_04600</name>
    <name evidence="10" type="ORF">Vsou_08370</name>
</gene>
<evidence type="ECO:0000256" key="4">
    <source>
        <dbReference type="ARBA" id="ARBA00022695"/>
    </source>
</evidence>
<comment type="subcellular location">
    <subcellularLocation>
        <location evidence="8">Cytoplasm</location>
    </subcellularLocation>
</comment>
<evidence type="ECO:0000313" key="11">
    <source>
        <dbReference type="EMBL" id="GGI70714.1"/>
    </source>
</evidence>
<dbReference type="EMBL" id="AP026830">
    <property type="protein sequence ID" value="BDR91744.1"/>
    <property type="molecule type" value="Genomic_DNA"/>
</dbReference>
<evidence type="ECO:0000259" key="9">
    <source>
        <dbReference type="Pfam" id="PF04998"/>
    </source>
</evidence>
<reference evidence="13" key="3">
    <citation type="submission" date="2022-09" db="EMBL/GenBank/DDBJ databases">
        <title>Complete genome sequence of Vulcanisaeta souniana.</title>
        <authorList>
            <person name="Kato S."/>
            <person name="Itoh T."/>
            <person name="Ohkuma M."/>
        </authorList>
    </citation>
    <scope>NUCLEOTIDE SEQUENCE [LARGE SCALE GENOMIC DNA]</scope>
    <source>
        <strain evidence="13">JCM 11219</strain>
    </source>
</reference>
<reference evidence="10" key="4">
    <citation type="journal article" date="2023" name="Microbiol. Resour. Announc.">
        <title>Complete Genome Sequence of Vulcanisaeta souniana Strain IC-059, a Hyperthermophilic Archaeon Isolated from Hot Spring Water in Japan.</title>
        <authorList>
            <person name="Kato S."/>
            <person name="Itoh T."/>
            <person name="Wu L."/>
            <person name="Ma J."/>
            <person name="Ohkuma M."/>
        </authorList>
    </citation>
    <scope>NUCLEOTIDE SEQUENCE</scope>
    <source>
        <strain evidence="10">JCM 11219</strain>
    </source>
</reference>
<dbReference type="InterPro" id="IPR012757">
    <property type="entry name" value="RPO1C"/>
</dbReference>
<evidence type="ECO:0000256" key="1">
    <source>
        <dbReference type="ARBA" id="ARBA00022478"/>
    </source>
</evidence>
<keyword evidence="3 8" id="KW-0808">Transferase</keyword>
<dbReference type="SUPFAM" id="SSF64484">
    <property type="entry name" value="beta and beta-prime subunits of DNA dependent RNA-polymerase"/>
    <property type="match status" value="1"/>
</dbReference>
<dbReference type="HAMAP" id="MF_00411">
    <property type="entry name" value="RNApol_arch_Rpo1C"/>
    <property type="match status" value="1"/>
</dbReference>
<keyword evidence="1 8" id="KW-0240">DNA-directed RNA polymerase</keyword>
<dbReference type="InterPro" id="IPR007081">
    <property type="entry name" value="RNA_pol_Rpb1_5"/>
</dbReference>
<dbReference type="PANTHER" id="PTHR19376">
    <property type="entry name" value="DNA-DIRECTED RNA POLYMERASE"/>
    <property type="match status" value="1"/>
</dbReference>
<dbReference type="NCBIfam" id="TIGR02389">
    <property type="entry name" value="RNA_pol_rpoA2"/>
    <property type="match status" value="1"/>
</dbReference>
<sequence length="391" mass="44405">MAETKSMVSQEELNNVLVQLAKILPPRIIDDLRNRLTNMEVTREQLASLVRILVNEYYKMLIDPGEAIGIVTAQSVGEPSTQMILRSFHFAGLREFSMALGLPRMIELVDARRKPSVPMMMIYLDEEHRKDPNKAQEVAYKVQLTTIENVTKSVEIDYINSQIIIEIDKNELNQRGLSMEDVRKVVERIKGKGARVEIEDNVIRVTLEEADIIKLRRVRDKIMQTRLAGIKNVKKSLVRYSERDGEWIIETEGTNLEAVLTIDGVDYRRTISNDIHEVAEVLGVEAARTVIMRELKKVLDQQGLDTDLRHLMLVSDVMTWTGKVRQVGRHGVVGEKESPLARAAFEVTVKNLVEASIRGEFENFRGVVESVLAGKYIPIGTGIVQLLMEFE</sequence>
<dbReference type="EC" id="2.7.7.6" evidence="8"/>
<dbReference type="GO" id="GO:0000428">
    <property type="term" value="C:DNA-directed RNA polymerase complex"/>
    <property type="evidence" value="ECO:0007669"/>
    <property type="project" value="UniProtKB-KW"/>
</dbReference>
<dbReference type="Proteomes" id="UP001060771">
    <property type="component" value="Chromosome"/>
</dbReference>
<evidence type="ECO:0000256" key="5">
    <source>
        <dbReference type="ARBA" id="ARBA00023125"/>
    </source>
</evidence>
<evidence type="ECO:0000256" key="8">
    <source>
        <dbReference type="HAMAP-Rule" id="MF_00411"/>
    </source>
</evidence>
<dbReference type="GO" id="GO:0005737">
    <property type="term" value="C:cytoplasm"/>
    <property type="evidence" value="ECO:0007669"/>
    <property type="project" value="UniProtKB-SubCell"/>
</dbReference>
<evidence type="ECO:0000256" key="6">
    <source>
        <dbReference type="ARBA" id="ARBA00023163"/>
    </source>
</evidence>
<reference evidence="11" key="1">
    <citation type="journal article" date="2014" name="Int. J. Syst. Evol. Microbiol.">
        <title>Complete genome sequence of Corynebacterium casei LMG S-19264T (=DSM 44701T), isolated from a smear-ripened cheese.</title>
        <authorList>
            <consortium name="US DOE Joint Genome Institute (JGI-PGF)"/>
            <person name="Walter F."/>
            <person name="Albersmeier A."/>
            <person name="Kalinowski J."/>
            <person name="Ruckert C."/>
        </authorList>
    </citation>
    <scope>NUCLEOTIDE SEQUENCE</scope>
    <source>
        <strain evidence="11">JCM 11219</strain>
    </source>
</reference>
<organism evidence="11 12">
    <name type="scientific">Vulcanisaeta souniana JCM 11219</name>
    <dbReference type="NCBI Taxonomy" id="1293586"/>
    <lineage>
        <taxon>Archaea</taxon>
        <taxon>Thermoproteota</taxon>
        <taxon>Thermoprotei</taxon>
        <taxon>Thermoproteales</taxon>
        <taxon>Thermoproteaceae</taxon>
        <taxon>Vulcanisaeta</taxon>
    </lineage>
</organism>
<evidence type="ECO:0000313" key="10">
    <source>
        <dbReference type="EMBL" id="BDR91744.1"/>
    </source>
</evidence>
<dbReference type="GO" id="GO:0006351">
    <property type="term" value="P:DNA-templated transcription"/>
    <property type="evidence" value="ECO:0007669"/>
    <property type="project" value="UniProtKB-UniRule"/>
</dbReference>
<evidence type="ECO:0000256" key="2">
    <source>
        <dbReference type="ARBA" id="ARBA00022490"/>
    </source>
</evidence>
<dbReference type="CDD" id="cd06528">
    <property type="entry name" value="RNAP_A"/>
    <property type="match status" value="1"/>
</dbReference>
<dbReference type="PANTHER" id="PTHR19376:SF32">
    <property type="entry name" value="DNA-DIRECTED RNA POLYMERASE III SUBUNIT RPC1"/>
    <property type="match status" value="1"/>
</dbReference>
<evidence type="ECO:0000256" key="7">
    <source>
        <dbReference type="ARBA" id="ARBA00048552"/>
    </source>
</evidence>
<proteinExistence type="inferred from homology"/>